<sequence>MSHPENGGFATAVMPRCHAISNAISHSFNKHRSAISSANDQVNLQ</sequence>
<proteinExistence type="predicted"/>
<name>A0A0E9RSQ8_ANGAN</name>
<organism evidence="1">
    <name type="scientific">Anguilla anguilla</name>
    <name type="common">European freshwater eel</name>
    <name type="synonym">Muraena anguilla</name>
    <dbReference type="NCBI Taxonomy" id="7936"/>
    <lineage>
        <taxon>Eukaryota</taxon>
        <taxon>Metazoa</taxon>
        <taxon>Chordata</taxon>
        <taxon>Craniata</taxon>
        <taxon>Vertebrata</taxon>
        <taxon>Euteleostomi</taxon>
        <taxon>Actinopterygii</taxon>
        <taxon>Neopterygii</taxon>
        <taxon>Teleostei</taxon>
        <taxon>Anguilliformes</taxon>
        <taxon>Anguillidae</taxon>
        <taxon>Anguilla</taxon>
    </lineage>
</organism>
<evidence type="ECO:0000313" key="1">
    <source>
        <dbReference type="EMBL" id="JAH31862.1"/>
    </source>
</evidence>
<accession>A0A0E9RSQ8</accession>
<reference evidence="1" key="1">
    <citation type="submission" date="2014-11" db="EMBL/GenBank/DDBJ databases">
        <authorList>
            <person name="Amaro Gonzalez C."/>
        </authorList>
    </citation>
    <scope>NUCLEOTIDE SEQUENCE</scope>
</reference>
<dbReference type="EMBL" id="GBXM01076715">
    <property type="protein sequence ID" value="JAH31862.1"/>
    <property type="molecule type" value="Transcribed_RNA"/>
</dbReference>
<dbReference type="AlphaFoldDB" id="A0A0E9RSQ8"/>
<protein>
    <submittedName>
        <fullName evidence="1">Uncharacterized protein</fullName>
    </submittedName>
</protein>
<reference evidence="1" key="2">
    <citation type="journal article" date="2015" name="Fish Shellfish Immunol.">
        <title>Early steps in the European eel (Anguilla anguilla)-Vibrio vulnificus interaction in the gills: Role of the RtxA13 toxin.</title>
        <authorList>
            <person name="Callol A."/>
            <person name="Pajuelo D."/>
            <person name="Ebbesson L."/>
            <person name="Teles M."/>
            <person name="MacKenzie S."/>
            <person name="Amaro C."/>
        </authorList>
    </citation>
    <scope>NUCLEOTIDE SEQUENCE</scope>
</reference>